<dbReference type="Pfam" id="PF00002">
    <property type="entry name" value="7tm_2"/>
    <property type="match status" value="1"/>
</dbReference>
<feature type="transmembrane region" description="Helical" evidence="6">
    <location>
        <begin position="333"/>
        <end position="354"/>
    </location>
</feature>
<evidence type="ECO:0000313" key="10">
    <source>
        <dbReference type="Proteomes" id="UP000663879"/>
    </source>
</evidence>
<feature type="signal peptide" evidence="7">
    <location>
        <begin position="1"/>
        <end position="17"/>
    </location>
</feature>
<feature type="chain" id="PRO_5032346193" description="G-protein coupled receptors family 2 profile 2 domain-containing protein" evidence="7">
    <location>
        <begin position="18"/>
        <end position="616"/>
    </location>
</feature>
<dbReference type="GO" id="GO:0004930">
    <property type="term" value="F:G protein-coupled receptor activity"/>
    <property type="evidence" value="ECO:0007669"/>
    <property type="project" value="InterPro"/>
</dbReference>
<comment type="subcellular location">
    <subcellularLocation>
        <location evidence="1">Membrane</location>
        <topology evidence="1">Multi-pass membrane protein</topology>
    </subcellularLocation>
</comment>
<dbReference type="EMBL" id="CAJNOC010001093">
    <property type="protein sequence ID" value="CAF0834291.1"/>
    <property type="molecule type" value="Genomic_DNA"/>
</dbReference>
<feature type="transmembrane region" description="Helical" evidence="6">
    <location>
        <begin position="299"/>
        <end position="321"/>
    </location>
</feature>
<dbReference type="PANTHER" id="PTHR45902">
    <property type="entry name" value="LATROPHILIN RECEPTOR-LIKE PROTEIN A"/>
    <property type="match status" value="1"/>
</dbReference>
<dbReference type="InterPro" id="IPR000832">
    <property type="entry name" value="GPCR_2_secretin-like"/>
</dbReference>
<dbReference type="GO" id="GO:0007166">
    <property type="term" value="P:cell surface receptor signaling pathway"/>
    <property type="evidence" value="ECO:0007669"/>
    <property type="project" value="InterPro"/>
</dbReference>
<evidence type="ECO:0000259" key="8">
    <source>
        <dbReference type="PROSITE" id="PS50261"/>
    </source>
</evidence>
<dbReference type="PROSITE" id="PS50261">
    <property type="entry name" value="G_PROTEIN_RECEP_F2_4"/>
    <property type="match status" value="1"/>
</dbReference>
<feature type="region of interest" description="Disordered" evidence="5">
    <location>
        <begin position="596"/>
        <end position="616"/>
    </location>
</feature>
<dbReference type="Proteomes" id="UP000663879">
    <property type="component" value="Unassembled WGS sequence"/>
</dbReference>
<feature type="transmembrane region" description="Helical" evidence="6">
    <location>
        <begin position="400"/>
        <end position="418"/>
    </location>
</feature>
<keyword evidence="7" id="KW-0732">Signal</keyword>
<keyword evidence="2 6" id="KW-0812">Transmembrane</keyword>
<dbReference type="CDD" id="cd15039">
    <property type="entry name" value="7tmB3_Methuselah-like"/>
    <property type="match status" value="1"/>
</dbReference>
<organism evidence="9 10">
    <name type="scientific">Brachionus calyciflorus</name>
    <dbReference type="NCBI Taxonomy" id="104777"/>
    <lineage>
        <taxon>Eukaryota</taxon>
        <taxon>Metazoa</taxon>
        <taxon>Spiralia</taxon>
        <taxon>Gnathifera</taxon>
        <taxon>Rotifera</taxon>
        <taxon>Eurotatoria</taxon>
        <taxon>Monogononta</taxon>
        <taxon>Pseudotrocha</taxon>
        <taxon>Ploima</taxon>
        <taxon>Brachionidae</taxon>
        <taxon>Brachionus</taxon>
    </lineage>
</organism>
<evidence type="ECO:0000256" key="4">
    <source>
        <dbReference type="ARBA" id="ARBA00023136"/>
    </source>
</evidence>
<evidence type="ECO:0000256" key="5">
    <source>
        <dbReference type="SAM" id="MobiDB-lite"/>
    </source>
</evidence>
<feature type="transmembrane region" description="Helical" evidence="6">
    <location>
        <begin position="528"/>
        <end position="551"/>
    </location>
</feature>
<comment type="caution">
    <text evidence="9">The sequence shown here is derived from an EMBL/GenBank/DDBJ whole genome shotgun (WGS) entry which is preliminary data.</text>
</comment>
<feature type="transmembrane region" description="Helical" evidence="6">
    <location>
        <begin position="557"/>
        <end position="579"/>
    </location>
</feature>
<feature type="transmembrane region" description="Helical" evidence="6">
    <location>
        <begin position="439"/>
        <end position="457"/>
    </location>
</feature>
<proteinExistence type="predicted"/>
<dbReference type="OrthoDB" id="6134459at2759"/>
<sequence>MIFYFFIFSYLFTLINSECNDYCSRRKSFFKRNCFCTECDIFSDCCQDAQKNISINTTRYTCSSEVSSSSFIYTINQCQSWYTNNETRKKCESPDDSNLITRVPVFSNGIFYKNIYCIRCNIPDIKSKDLKAFNIESRFDYVHKEIDENLINRIISGNETDMDVIITPPEDIPKPRECINSISSCPSNYTNQTIINLCKDSYTAYRYSLDGLRFRNIYCAICNNIDDELCYYMEYKKLYLSSLQLLFDLSDLKNEILLKYDIKLNNESNIPYNKTLLIKTEIDNYSCNKQIVQDKAKKYLTIIGHCISILSLIVLLIFYLRNKVLSRNLPGKILINLSISLLLSQFFFVISAYFTNSYMDGFQIDKCETSLVENKFENFNNLIKNIKTVLPCYLTSVLTHYFYLAFFLWSNIMAYDLFKMFNKSSRITESKYMFLKYSLYSWLLPLGFILIMNIKNYNRFSYGFEKCFISSTIDLLIFFEGPIFLLLLTNLIFMGISIRAIRRVDKMSKKYLKNELSTEQDTSDRKRLILFVKLFVLSGLTWVTGFIGSIWNDKYSIIWYIFIILNSLQGLFIFCSYAFNQSNKANTRSSVHRTLSSMVSKKHSTKETSTVNQSVQ</sequence>
<dbReference type="PRINTS" id="PR00249">
    <property type="entry name" value="GPCRSECRETIN"/>
</dbReference>
<accession>A0A813V9G0</accession>
<dbReference type="GO" id="GO:0016020">
    <property type="term" value="C:membrane"/>
    <property type="evidence" value="ECO:0007669"/>
    <property type="project" value="UniProtKB-SubCell"/>
</dbReference>
<feature type="transmembrane region" description="Helical" evidence="6">
    <location>
        <begin position="477"/>
        <end position="501"/>
    </location>
</feature>
<dbReference type="AlphaFoldDB" id="A0A813V9G0"/>
<evidence type="ECO:0000256" key="6">
    <source>
        <dbReference type="SAM" id="Phobius"/>
    </source>
</evidence>
<dbReference type="Gene3D" id="1.20.1070.10">
    <property type="entry name" value="Rhodopsin 7-helix transmembrane proteins"/>
    <property type="match status" value="1"/>
</dbReference>
<evidence type="ECO:0000256" key="2">
    <source>
        <dbReference type="ARBA" id="ARBA00022692"/>
    </source>
</evidence>
<feature type="domain" description="G-protein coupled receptors family 2 profile 2" evidence="8">
    <location>
        <begin position="297"/>
        <end position="581"/>
    </location>
</feature>
<dbReference type="PANTHER" id="PTHR45902:SF1">
    <property type="entry name" value="LATROPHILIN RECEPTOR-LIKE PROTEIN A"/>
    <property type="match status" value="1"/>
</dbReference>
<feature type="compositionally biased region" description="Polar residues" evidence="5">
    <location>
        <begin position="607"/>
        <end position="616"/>
    </location>
</feature>
<name>A0A813V9G0_9BILA</name>
<dbReference type="InterPro" id="IPR053231">
    <property type="entry name" value="GPCR_LN-TM7"/>
</dbReference>
<evidence type="ECO:0000256" key="1">
    <source>
        <dbReference type="ARBA" id="ARBA00004141"/>
    </source>
</evidence>
<protein>
    <recommendedName>
        <fullName evidence="8">G-protein coupled receptors family 2 profile 2 domain-containing protein</fullName>
    </recommendedName>
</protein>
<keyword evidence="4 6" id="KW-0472">Membrane</keyword>
<gene>
    <name evidence="9" type="ORF">OXX778_LOCUS8125</name>
</gene>
<keyword evidence="3 6" id="KW-1133">Transmembrane helix</keyword>
<keyword evidence="10" id="KW-1185">Reference proteome</keyword>
<reference evidence="9" key="1">
    <citation type="submission" date="2021-02" db="EMBL/GenBank/DDBJ databases">
        <authorList>
            <person name="Nowell W R."/>
        </authorList>
    </citation>
    <scope>NUCLEOTIDE SEQUENCE</scope>
    <source>
        <strain evidence="9">Ploen Becks lab</strain>
    </source>
</reference>
<evidence type="ECO:0000256" key="3">
    <source>
        <dbReference type="ARBA" id="ARBA00022989"/>
    </source>
</evidence>
<evidence type="ECO:0000313" key="9">
    <source>
        <dbReference type="EMBL" id="CAF0834291.1"/>
    </source>
</evidence>
<evidence type="ECO:0000256" key="7">
    <source>
        <dbReference type="SAM" id="SignalP"/>
    </source>
</evidence>
<dbReference type="InterPro" id="IPR017981">
    <property type="entry name" value="GPCR_2-like_7TM"/>
</dbReference>